<evidence type="ECO:0000259" key="1">
    <source>
        <dbReference type="Pfam" id="PF13643"/>
    </source>
</evidence>
<name>A0A7H9KBL6_9ESCH</name>
<evidence type="ECO:0000313" key="3">
    <source>
        <dbReference type="Proteomes" id="UP000512115"/>
    </source>
</evidence>
<dbReference type="Proteomes" id="UP000512115">
    <property type="component" value="Chromosome"/>
</dbReference>
<gene>
    <name evidence="2" type="ORF">HV284_20600</name>
</gene>
<dbReference type="InterPro" id="IPR025285">
    <property type="entry name" value="DUF4145"/>
</dbReference>
<dbReference type="RefSeq" id="WP_181474437.1">
    <property type="nucleotide sequence ID" value="NZ_CP056159.1"/>
</dbReference>
<feature type="domain" description="DUF4145" evidence="1">
    <location>
        <begin position="126"/>
        <end position="209"/>
    </location>
</feature>
<organism evidence="2 3">
    <name type="scientific">Escherichia marmotae</name>
    <dbReference type="NCBI Taxonomy" id="1499973"/>
    <lineage>
        <taxon>Bacteria</taxon>
        <taxon>Pseudomonadati</taxon>
        <taxon>Pseudomonadota</taxon>
        <taxon>Gammaproteobacteria</taxon>
        <taxon>Enterobacterales</taxon>
        <taxon>Enterobacteriaceae</taxon>
        <taxon>Escherichia</taxon>
    </lineage>
</organism>
<sequence>MKKNYHYYGECPKCKNTGKISINEWKEIFHSFHDGKETVKELSHIVSLSIRCNYCNYCSAGSFTYEYDGPSIGENLSIYSDNTGNITDKLLSVLKTIKFDVKIYKENHDLIAQAEKCYEIGVWTAVGMLCRKFIDIRTVELWRKMNIEEICPQKLKQRIDKLFPESDEKHGKAKAYHKAHSVRLDGNTAAHEQETITQEVAKDILEFTKWFHQFTTEEPVRDFGYLEKQH</sequence>
<dbReference type="EMBL" id="CP056159">
    <property type="protein sequence ID" value="QLV03281.1"/>
    <property type="molecule type" value="Genomic_DNA"/>
</dbReference>
<evidence type="ECO:0000313" key="2">
    <source>
        <dbReference type="EMBL" id="QLV03281.1"/>
    </source>
</evidence>
<protein>
    <submittedName>
        <fullName evidence="2">DUF4145 domain-containing protein</fullName>
    </submittedName>
</protein>
<dbReference type="AlphaFoldDB" id="A0A7H9KBL6"/>
<reference evidence="2 3" key="1">
    <citation type="submission" date="2020-06" db="EMBL/GenBank/DDBJ databases">
        <title>REHAB project genomes.</title>
        <authorList>
            <person name="Shaw L.P."/>
        </authorList>
    </citation>
    <scope>NUCLEOTIDE SEQUENCE [LARGE SCALE GENOMIC DNA]</scope>
    <source>
        <strain evidence="2 3">RHBSTW-00814</strain>
    </source>
</reference>
<dbReference type="Pfam" id="PF13643">
    <property type="entry name" value="DUF4145"/>
    <property type="match status" value="1"/>
</dbReference>
<accession>A0A7H9KBL6</accession>
<proteinExistence type="predicted"/>